<dbReference type="GO" id="GO:0031460">
    <property type="term" value="P:glycine betaine transport"/>
    <property type="evidence" value="ECO:0007669"/>
    <property type="project" value="InterPro"/>
</dbReference>
<dbReference type="SUPFAM" id="SSF52540">
    <property type="entry name" value="P-loop containing nucleoside triphosphate hydrolases"/>
    <property type="match status" value="1"/>
</dbReference>
<evidence type="ECO:0000256" key="2">
    <source>
        <dbReference type="ARBA" id="ARBA00022448"/>
    </source>
</evidence>
<keyword evidence="4 8" id="KW-0067">ATP-binding</keyword>
<dbReference type="FunFam" id="3.40.50.300:FF:000201">
    <property type="entry name" value="Glycine betaine/L-proline ABC transporter ATP-binding protein"/>
    <property type="match status" value="1"/>
</dbReference>
<dbReference type="EMBL" id="JABEMA010000048">
    <property type="protein sequence ID" value="NNH22534.1"/>
    <property type="molecule type" value="Genomic_DNA"/>
</dbReference>
<evidence type="ECO:0000259" key="7">
    <source>
        <dbReference type="PROSITE" id="PS50893"/>
    </source>
</evidence>
<dbReference type="Pfam" id="PF00005">
    <property type="entry name" value="ABC_tran"/>
    <property type="match status" value="1"/>
</dbReference>
<evidence type="ECO:0000313" key="9">
    <source>
        <dbReference type="Proteomes" id="UP000555552"/>
    </source>
</evidence>
<dbReference type="InterPro" id="IPR051921">
    <property type="entry name" value="ABC_osmolyte_uptake_ATP-bind"/>
</dbReference>
<dbReference type="PANTHER" id="PTHR43869">
    <property type="entry name" value="GLYCINE BETAINE/PROLINE BETAINE TRANSPORT SYSTEM ATP-BINDING PROTEIN PROV"/>
    <property type="match status" value="1"/>
</dbReference>
<dbReference type="GO" id="GO:0016887">
    <property type="term" value="F:ATP hydrolysis activity"/>
    <property type="evidence" value="ECO:0007669"/>
    <property type="project" value="InterPro"/>
</dbReference>
<dbReference type="GO" id="GO:0016020">
    <property type="term" value="C:membrane"/>
    <property type="evidence" value="ECO:0007669"/>
    <property type="project" value="InterPro"/>
</dbReference>
<keyword evidence="9" id="KW-1185">Reference proteome</keyword>
<dbReference type="SMART" id="SM00382">
    <property type="entry name" value="AAA"/>
    <property type="match status" value="1"/>
</dbReference>
<dbReference type="Proteomes" id="UP000555552">
    <property type="component" value="Unassembled WGS sequence"/>
</dbReference>
<proteinExistence type="inferred from homology"/>
<accession>A0A849BPP9</accession>
<keyword evidence="3" id="KW-0547">Nucleotide-binding</keyword>
<dbReference type="NCBIfam" id="TIGR01186">
    <property type="entry name" value="proV"/>
    <property type="match status" value="1"/>
</dbReference>
<reference evidence="8 9" key="1">
    <citation type="submission" date="2020-05" db="EMBL/GenBank/DDBJ databases">
        <title>MicrobeNet Type strains.</title>
        <authorList>
            <person name="Nicholson A.C."/>
        </authorList>
    </citation>
    <scope>NUCLEOTIDE SEQUENCE [LARGE SCALE GENOMIC DNA]</scope>
    <source>
        <strain evidence="8 9">JCM 14547</strain>
    </source>
</reference>
<dbReference type="InterPro" id="IPR027417">
    <property type="entry name" value="P-loop_NTPase"/>
</dbReference>
<keyword evidence="2" id="KW-0813">Transport</keyword>
<feature type="region of interest" description="Disordered" evidence="6">
    <location>
        <begin position="335"/>
        <end position="357"/>
    </location>
</feature>
<dbReference type="GO" id="GO:0005524">
    <property type="term" value="F:ATP binding"/>
    <property type="evidence" value="ECO:0007669"/>
    <property type="project" value="UniProtKB-KW"/>
</dbReference>
<feature type="domain" description="ABC transporter" evidence="7">
    <location>
        <begin position="25"/>
        <end position="263"/>
    </location>
</feature>
<dbReference type="PROSITE" id="PS00211">
    <property type="entry name" value="ABC_TRANSPORTER_1"/>
    <property type="match status" value="1"/>
</dbReference>
<evidence type="ECO:0000256" key="4">
    <source>
        <dbReference type="ARBA" id="ARBA00022840"/>
    </source>
</evidence>
<dbReference type="InterPro" id="IPR017871">
    <property type="entry name" value="ABC_transporter-like_CS"/>
</dbReference>
<dbReference type="PANTHER" id="PTHR43869:SF1">
    <property type="entry name" value="GLYCINE BETAINE_PROLINE BETAINE TRANSPORT SYSTEM ATP-BINDING PROTEIN PROV"/>
    <property type="match status" value="1"/>
</dbReference>
<protein>
    <submittedName>
        <fullName evidence="8">Betaine/proline/choline family ABC transporter ATP-binding protein</fullName>
    </submittedName>
</protein>
<dbReference type="PROSITE" id="PS50893">
    <property type="entry name" value="ABC_TRANSPORTER_2"/>
    <property type="match status" value="1"/>
</dbReference>
<keyword evidence="5" id="KW-0129">CBS domain</keyword>
<gene>
    <name evidence="8" type="ORF">HLB09_05395</name>
</gene>
<dbReference type="RefSeq" id="WP_171202379.1">
    <property type="nucleotide sequence ID" value="NZ_BAAANP010000040.1"/>
</dbReference>
<sequence length="357" mass="38142">MAAVSARGLYKVFGPRPEEAVRRLQQGEPVADVRADGATPAVVDVDLEVQPGEISVVMGLSGSGKSTLIRMLNGLLEPTAGTVHVGDVELTGLDEDGLRRLRQERLSMVFQHFALLPHRSVLDNAAYALEIRGVDRAERRRRGAEALEMVGLGDRAGNRPSELSGGMQQRVGLARALASGTDVMLMDEAFSALDPLIRREMQDQLVELQRSLGRTVVFITHDLNEAMRIGDRVAVMREGRVVQSGTPTEILRAPADHYIARFLADVDRSRVFTAEDVMAPPRPVDGELHRMPRAGLRTSLADLLQPAATGGGSVAVTDDAGEVVGVVTAASMLSALGTGSDEPPPGAPTTPEEALRG</sequence>
<dbReference type="InterPro" id="IPR003439">
    <property type="entry name" value="ABC_transporter-like_ATP-bd"/>
</dbReference>
<evidence type="ECO:0000256" key="5">
    <source>
        <dbReference type="ARBA" id="ARBA00023122"/>
    </source>
</evidence>
<dbReference type="GO" id="GO:0006970">
    <property type="term" value="P:response to osmotic stress"/>
    <property type="evidence" value="ECO:0007669"/>
    <property type="project" value="UniProtKB-ARBA"/>
</dbReference>
<dbReference type="AlphaFoldDB" id="A0A849BPP9"/>
<dbReference type="Gene3D" id="3.40.50.300">
    <property type="entry name" value="P-loop containing nucleotide triphosphate hydrolases"/>
    <property type="match status" value="1"/>
</dbReference>
<name>A0A849BPP9_9ACTN</name>
<comment type="caution">
    <text evidence="8">The sequence shown here is derived from an EMBL/GenBank/DDBJ whole genome shotgun (WGS) entry which is preliminary data.</text>
</comment>
<comment type="similarity">
    <text evidence="1">Belongs to the ABC transporter superfamily.</text>
</comment>
<evidence type="ECO:0000313" key="8">
    <source>
        <dbReference type="EMBL" id="NNH22534.1"/>
    </source>
</evidence>
<dbReference type="InterPro" id="IPR003593">
    <property type="entry name" value="AAA+_ATPase"/>
</dbReference>
<evidence type="ECO:0000256" key="1">
    <source>
        <dbReference type="ARBA" id="ARBA00005417"/>
    </source>
</evidence>
<dbReference type="InterPro" id="IPR005892">
    <property type="entry name" value="Gly-betaine_transp_ATP-bd"/>
</dbReference>
<organism evidence="8 9">
    <name type="scientific">Pseudokineococcus marinus</name>
    <dbReference type="NCBI Taxonomy" id="351215"/>
    <lineage>
        <taxon>Bacteria</taxon>
        <taxon>Bacillati</taxon>
        <taxon>Actinomycetota</taxon>
        <taxon>Actinomycetes</taxon>
        <taxon>Kineosporiales</taxon>
        <taxon>Kineosporiaceae</taxon>
        <taxon>Pseudokineococcus</taxon>
    </lineage>
</organism>
<evidence type="ECO:0000256" key="3">
    <source>
        <dbReference type="ARBA" id="ARBA00022741"/>
    </source>
</evidence>
<evidence type="ECO:0000256" key="6">
    <source>
        <dbReference type="SAM" id="MobiDB-lite"/>
    </source>
</evidence>